<feature type="compositionally biased region" description="Polar residues" evidence="6">
    <location>
        <begin position="234"/>
        <end position="257"/>
    </location>
</feature>
<dbReference type="Pfam" id="PF02234">
    <property type="entry name" value="CDI"/>
    <property type="match status" value="1"/>
</dbReference>
<evidence type="ECO:0000256" key="2">
    <source>
        <dbReference type="ARBA" id="ARBA00006726"/>
    </source>
</evidence>
<keyword evidence="3" id="KW-0649">Protein kinase inhibitor</keyword>
<comment type="similarity">
    <text evidence="2">Belongs to the CDI family.</text>
</comment>
<sequence length="257" mass="28738">MGAQVYTQRVERLHYSPAPPAVKLSNRLSPAKCRVNRTKRQLFGSPKSDELKQFCNTQLQLQEEEKRKKWNFDFRLGRPMDGPLQWEQVNRVPVVMLTQAAHVLPLAAVFNNQRTSSISSEDSWEDLMDERAERPNRGVSVDSLDESPSSTPSALSPAQVEKEAVVESVQTYPILPKSLKVSPRRISSPKPSSSKGSKLRQPTLTELLQERKRRPNSSALAENSKKVRMLMEASASSDNGVGEQQQQQPEASTSSAN</sequence>
<evidence type="ECO:0000256" key="3">
    <source>
        <dbReference type="ARBA" id="ARBA00023013"/>
    </source>
</evidence>
<feature type="region of interest" description="Disordered" evidence="6">
    <location>
        <begin position="180"/>
        <end position="257"/>
    </location>
</feature>
<dbReference type="VEuPathDB" id="VectorBase:AFUN2_013881"/>
<feature type="compositionally biased region" description="Low complexity" evidence="6">
    <location>
        <begin position="147"/>
        <end position="158"/>
    </location>
</feature>
<dbReference type="Gene3D" id="4.10.365.10">
    <property type="entry name" value="p27"/>
    <property type="match status" value="1"/>
</dbReference>
<dbReference type="STRING" id="62324.A0A4Y0BEB9"/>
<organism evidence="8">
    <name type="scientific">Anopheles funestus</name>
    <name type="common">African malaria mosquito</name>
    <dbReference type="NCBI Taxonomy" id="62324"/>
    <lineage>
        <taxon>Eukaryota</taxon>
        <taxon>Metazoa</taxon>
        <taxon>Ecdysozoa</taxon>
        <taxon>Arthropoda</taxon>
        <taxon>Hexapoda</taxon>
        <taxon>Insecta</taxon>
        <taxon>Pterygota</taxon>
        <taxon>Neoptera</taxon>
        <taxon>Endopterygota</taxon>
        <taxon>Diptera</taxon>
        <taxon>Nematocera</taxon>
        <taxon>Culicoidea</taxon>
        <taxon>Culicidae</taxon>
        <taxon>Anophelinae</taxon>
        <taxon>Anopheles</taxon>
    </lineage>
</organism>
<name>A0A4Y0BEB9_ANOFN</name>
<feature type="compositionally biased region" description="Low complexity" evidence="6">
    <location>
        <begin position="184"/>
        <end position="200"/>
    </location>
</feature>
<dbReference type="InterPro" id="IPR003175">
    <property type="entry name" value="CDI_dom"/>
</dbReference>
<reference evidence="8" key="1">
    <citation type="submission" date="2020-05" db="UniProtKB">
        <authorList>
            <consortium name="EnsemblMetazoa"/>
        </authorList>
    </citation>
    <scope>IDENTIFICATION</scope>
    <source>
        <strain evidence="8">FUMOZ</strain>
    </source>
</reference>
<evidence type="ECO:0000256" key="6">
    <source>
        <dbReference type="SAM" id="MobiDB-lite"/>
    </source>
</evidence>
<evidence type="ECO:0000259" key="7">
    <source>
        <dbReference type="Pfam" id="PF02234"/>
    </source>
</evidence>
<dbReference type="PANTHER" id="PTHR10265">
    <property type="entry name" value="CYCLIN-DEPENDENT KINASE INHIBITOR 1"/>
    <property type="match status" value="1"/>
</dbReference>
<dbReference type="GO" id="GO:0051726">
    <property type="term" value="P:regulation of cell cycle"/>
    <property type="evidence" value="ECO:0007669"/>
    <property type="project" value="InterPro"/>
</dbReference>
<accession>A0A4Y0BEB9</accession>
<dbReference type="EnsemblMetazoa" id="AFUN018721-RA">
    <property type="protein sequence ID" value="AFUN018721-PA"/>
    <property type="gene ID" value="AFUN018721"/>
</dbReference>
<feature type="domain" description="Cyclin-dependent kinase inhibitor" evidence="7">
    <location>
        <begin position="41"/>
        <end position="89"/>
    </location>
</feature>
<dbReference type="PANTHER" id="PTHR10265:SF45">
    <property type="entry name" value="DACAPO"/>
    <property type="match status" value="1"/>
</dbReference>
<keyword evidence="4" id="KW-0539">Nucleus</keyword>
<comment type="subcellular location">
    <subcellularLocation>
        <location evidence="1">Nucleus</location>
    </subcellularLocation>
</comment>
<evidence type="ECO:0000256" key="5">
    <source>
        <dbReference type="ARBA" id="ARBA00023306"/>
    </source>
</evidence>
<dbReference type="GO" id="GO:0004861">
    <property type="term" value="F:cyclin-dependent protein serine/threonine kinase inhibitor activity"/>
    <property type="evidence" value="ECO:0007669"/>
    <property type="project" value="InterPro"/>
</dbReference>
<keyword evidence="5" id="KW-0131">Cell cycle</keyword>
<dbReference type="GO" id="GO:0005634">
    <property type="term" value="C:nucleus"/>
    <property type="evidence" value="ECO:0007669"/>
    <property type="project" value="UniProtKB-SubCell"/>
</dbReference>
<dbReference type="AlphaFoldDB" id="A0A4Y0BEB9"/>
<dbReference type="InterPro" id="IPR044898">
    <property type="entry name" value="CDI_dom_sf"/>
</dbReference>
<proteinExistence type="inferred from homology"/>
<protein>
    <recommendedName>
        <fullName evidence="7">Cyclin-dependent kinase inhibitor domain-containing protein</fullName>
    </recommendedName>
</protein>
<evidence type="ECO:0000256" key="4">
    <source>
        <dbReference type="ARBA" id="ARBA00023242"/>
    </source>
</evidence>
<feature type="region of interest" description="Disordered" evidence="6">
    <location>
        <begin position="118"/>
        <end position="162"/>
    </location>
</feature>
<evidence type="ECO:0000256" key="1">
    <source>
        <dbReference type="ARBA" id="ARBA00004123"/>
    </source>
</evidence>
<dbReference type="VEuPathDB" id="VectorBase:AFUN018721"/>
<evidence type="ECO:0000313" key="8">
    <source>
        <dbReference type="EnsemblMetazoa" id="AFUN018721-PA"/>
    </source>
</evidence>